<reference evidence="2 5" key="2">
    <citation type="submission" date="2018-05" db="EMBL/GenBank/DDBJ databases">
        <title>Genomic Encyclopedia of Type Strains, Phase IV (KMG-V): Genome sequencing to study the core and pangenomes of soil and plant-associated prokaryotes.</title>
        <authorList>
            <person name="Whitman W."/>
        </authorList>
    </citation>
    <scope>NUCLEOTIDE SEQUENCE [LARGE SCALE GENOMIC DNA]</scope>
    <source>
        <strain evidence="2 5">SIr-6563</strain>
    </source>
</reference>
<feature type="transmembrane region" description="Helical" evidence="1">
    <location>
        <begin position="144"/>
        <end position="165"/>
    </location>
</feature>
<reference evidence="3 4" key="1">
    <citation type="submission" date="2016-10" db="EMBL/GenBank/DDBJ databases">
        <authorList>
            <person name="Varghese N."/>
            <person name="Submissions S."/>
        </authorList>
    </citation>
    <scope>NUCLEOTIDE SEQUENCE [LARGE SCALE GENOMIC DNA]</scope>
    <source>
        <strain evidence="3 4">LMG 22274</strain>
    </source>
</reference>
<evidence type="ECO:0008006" key="6">
    <source>
        <dbReference type="Google" id="ProtNLM"/>
    </source>
</evidence>
<feature type="transmembrane region" description="Helical" evidence="1">
    <location>
        <begin position="58"/>
        <end position="77"/>
    </location>
</feature>
<feature type="transmembrane region" description="Helical" evidence="1">
    <location>
        <begin position="171"/>
        <end position="193"/>
    </location>
</feature>
<evidence type="ECO:0000313" key="3">
    <source>
        <dbReference type="EMBL" id="SEK08760.1"/>
    </source>
</evidence>
<feature type="transmembrane region" description="Helical" evidence="1">
    <location>
        <begin position="33"/>
        <end position="51"/>
    </location>
</feature>
<keyword evidence="1" id="KW-0472">Membrane</keyword>
<keyword evidence="5" id="KW-1185">Reference proteome</keyword>
<name>A0A1A5XAN1_9BURK</name>
<gene>
    <name evidence="2" type="ORF">C7400_13019</name>
    <name evidence="3" type="ORF">SAMN05216550_11719</name>
</gene>
<dbReference type="NCBIfam" id="NF041646">
    <property type="entry name" value="VC0807_fam"/>
    <property type="match status" value="1"/>
</dbReference>
<dbReference type="RefSeq" id="WP_065061217.1">
    <property type="nucleotide sequence ID" value="NZ_CADFGN010000003.1"/>
</dbReference>
<dbReference type="GeneID" id="61302595"/>
<keyword evidence="1" id="KW-1133">Transmembrane helix</keyword>
<proteinExistence type="predicted"/>
<organism evidence="3 4">
    <name type="scientific">Paraburkholderia tropica</name>
    <dbReference type="NCBI Taxonomy" id="92647"/>
    <lineage>
        <taxon>Bacteria</taxon>
        <taxon>Pseudomonadati</taxon>
        <taxon>Pseudomonadota</taxon>
        <taxon>Betaproteobacteria</taxon>
        <taxon>Burkholderiales</taxon>
        <taxon>Burkholderiaceae</taxon>
        <taxon>Paraburkholderia</taxon>
    </lineage>
</organism>
<dbReference type="EMBL" id="QJJV01000030">
    <property type="protein sequence ID" value="PXX07455.1"/>
    <property type="molecule type" value="Genomic_DNA"/>
</dbReference>
<dbReference type="Proteomes" id="UP000183529">
    <property type="component" value="Unassembled WGS sequence"/>
</dbReference>
<dbReference type="EMBL" id="FNZM01000017">
    <property type="protein sequence ID" value="SEK08760.1"/>
    <property type="molecule type" value="Genomic_DNA"/>
</dbReference>
<accession>A0A1A5XAN1</accession>
<sequence length="217" mass="23793">MKLRPAFVAELAVNLLLPWVAYRLAQPYWGEIGGLIASAIPPLAWSAVELVRFRRIDALSAVILLGIVLSLAAMAFGGGTRALLMRESLASGAIGVAFLGSLFARRPLVFYLTRATVARETREGVARLELLWSENRSFGAAMRLLTLVWGAGLCADAALRTYLAATWPIERFLVVSPILGYVVFGLLLAWTFWYRTRMRRIRGTHGLLGDASSLSVD</sequence>
<dbReference type="OrthoDB" id="7062026at2"/>
<evidence type="ECO:0000313" key="2">
    <source>
        <dbReference type="EMBL" id="PXX07455.1"/>
    </source>
</evidence>
<feature type="transmembrane region" description="Helical" evidence="1">
    <location>
        <begin position="83"/>
        <end position="104"/>
    </location>
</feature>
<keyword evidence="1" id="KW-0812">Transmembrane</keyword>
<evidence type="ECO:0000256" key="1">
    <source>
        <dbReference type="SAM" id="Phobius"/>
    </source>
</evidence>
<dbReference type="AlphaFoldDB" id="A0A1A5XAN1"/>
<comment type="caution">
    <text evidence="3">The sequence shown here is derived from an EMBL/GenBank/DDBJ whole genome shotgun (WGS) entry which is preliminary data.</text>
</comment>
<dbReference type="Proteomes" id="UP000247515">
    <property type="component" value="Unassembled WGS sequence"/>
</dbReference>
<protein>
    <recommendedName>
        <fullName evidence="6">Transmembrane protein</fullName>
    </recommendedName>
</protein>
<evidence type="ECO:0000313" key="5">
    <source>
        <dbReference type="Proteomes" id="UP000247515"/>
    </source>
</evidence>
<evidence type="ECO:0000313" key="4">
    <source>
        <dbReference type="Proteomes" id="UP000183529"/>
    </source>
</evidence>